<reference evidence="2" key="1">
    <citation type="submission" date="2022-10" db="EMBL/GenBank/DDBJ databases">
        <title>The complete genomes of actinobacterial strains from the NBC collection.</title>
        <authorList>
            <person name="Joergensen T.S."/>
            <person name="Alvarez Arevalo M."/>
            <person name="Sterndorff E.B."/>
            <person name="Faurdal D."/>
            <person name="Vuksanovic O."/>
            <person name="Mourched A.-S."/>
            <person name="Charusanti P."/>
            <person name="Shaw S."/>
            <person name="Blin K."/>
            <person name="Weber T."/>
        </authorList>
    </citation>
    <scope>NUCLEOTIDE SEQUENCE</scope>
    <source>
        <strain evidence="2">NBC_00283</strain>
    </source>
</reference>
<dbReference type="Proteomes" id="UP001432075">
    <property type="component" value="Chromosome"/>
</dbReference>
<protein>
    <submittedName>
        <fullName evidence="2">Uncharacterized protein</fullName>
    </submittedName>
</protein>
<proteinExistence type="predicted"/>
<dbReference type="RefSeq" id="WP_328775484.1">
    <property type="nucleotide sequence ID" value="NZ_CP108057.1"/>
</dbReference>
<evidence type="ECO:0000313" key="2">
    <source>
        <dbReference type="EMBL" id="WUO45470.1"/>
    </source>
</evidence>
<dbReference type="EMBL" id="CP108057">
    <property type="protein sequence ID" value="WUO45470.1"/>
    <property type="molecule type" value="Genomic_DNA"/>
</dbReference>
<feature type="transmembrane region" description="Helical" evidence="1">
    <location>
        <begin position="12"/>
        <end position="33"/>
    </location>
</feature>
<sequence>METLLNVMLIRFTVLAGCLVVAALLLFTVALTLKRRGKLDDVRRYTDPAAKAALRAAARRLEGRISATPRSRDRGGR</sequence>
<gene>
    <name evidence="2" type="ORF">OHU17_06270</name>
</gene>
<keyword evidence="3" id="KW-1185">Reference proteome</keyword>
<accession>A0ABZ1RH41</accession>
<evidence type="ECO:0000313" key="3">
    <source>
        <dbReference type="Proteomes" id="UP001432075"/>
    </source>
</evidence>
<evidence type="ECO:0000256" key="1">
    <source>
        <dbReference type="SAM" id="Phobius"/>
    </source>
</evidence>
<keyword evidence="1" id="KW-0472">Membrane</keyword>
<name>A0ABZ1RH41_9ACTN</name>
<keyword evidence="1" id="KW-1133">Transmembrane helix</keyword>
<keyword evidence="1" id="KW-0812">Transmembrane</keyword>
<organism evidence="2 3">
    <name type="scientific">Streptomyces goshikiensis</name>
    <dbReference type="NCBI Taxonomy" id="1942"/>
    <lineage>
        <taxon>Bacteria</taxon>
        <taxon>Bacillati</taxon>
        <taxon>Actinomycetota</taxon>
        <taxon>Actinomycetes</taxon>
        <taxon>Kitasatosporales</taxon>
        <taxon>Streptomycetaceae</taxon>
        <taxon>Streptomyces</taxon>
    </lineage>
</organism>